<dbReference type="EMBL" id="JAACAK010000049">
    <property type="protein sequence ID" value="NIR74923.1"/>
    <property type="molecule type" value="Genomic_DNA"/>
</dbReference>
<name>A0AAE4Z8G8_9BACT</name>
<evidence type="ECO:0000313" key="3">
    <source>
        <dbReference type="EMBL" id="NIR74923.1"/>
    </source>
</evidence>
<sequence>MARRRRKYELWIGLLVLVASALLIWGYFWLTGQPLGERGYTVVVEMPNAGGLEKGDIVSMSGVDVGVVRSVQLAGPNHVVARLWLQRDVELPRDSRAVLQSAGVFGDVLVSLRPGSASELAADGDTLAFATAPSLLDVAGDLGDQAEQALRQVNALLADSTVEDVHGAVAALPGTIRGLERLAREGGSEFEELSRSLRETAETLRGAVGNANVEKLIADLEDTAAKLSETADSFLDSAESLASIAAKIDSGEGTLGLLVNDPGLYEDLRAATRNVSSLTEDIRLNPGRYIKISVF</sequence>
<dbReference type="PANTHER" id="PTHR33371:SF4">
    <property type="entry name" value="INTERMEMBRANE PHOSPHOLIPID TRANSPORT SYSTEM BINDING PROTEIN MLAD"/>
    <property type="match status" value="1"/>
</dbReference>
<proteinExistence type="predicted"/>
<dbReference type="InterPro" id="IPR003399">
    <property type="entry name" value="Mce/MlaD"/>
</dbReference>
<dbReference type="Proteomes" id="UP000702544">
    <property type="component" value="Unassembled WGS sequence"/>
</dbReference>
<feature type="domain" description="Mce/MlaD" evidence="2">
    <location>
        <begin position="38"/>
        <end position="115"/>
    </location>
</feature>
<feature type="transmembrane region" description="Helical" evidence="1">
    <location>
        <begin position="12"/>
        <end position="30"/>
    </location>
</feature>
<accession>A0AAE4Z8G8</accession>
<dbReference type="AlphaFoldDB" id="A0AAE4Z8G8"/>
<dbReference type="PANTHER" id="PTHR33371">
    <property type="entry name" value="INTERMEMBRANE PHOSPHOLIPID TRANSPORT SYSTEM BINDING PROTEIN MLAD-RELATED"/>
    <property type="match status" value="1"/>
</dbReference>
<keyword evidence="1" id="KW-0472">Membrane</keyword>
<dbReference type="InterPro" id="IPR052336">
    <property type="entry name" value="MlaD_Phospholipid_Transporter"/>
</dbReference>
<dbReference type="Pfam" id="PF02470">
    <property type="entry name" value="MlaD"/>
    <property type="match status" value="1"/>
</dbReference>
<comment type="caution">
    <text evidence="3">The sequence shown here is derived from an EMBL/GenBank/DDBJ whole genome shotgun (WGS) entry which is preliminary data.</text>
</comment>
<keyword evidence="1" id="KW-1133">Transmembrane helix</keyword>
<keyword evidence="1" id="KW-0812">Transmembrane</keyword>
<evidence type="ECO:0000259" key="2">
    <source>
        <dbReference type="Pfam" id="PF02470"/>
    </source>
</evidence>
<reference evidence="3 4" key="1">
    <citation type="submission" date="2020-01" db="EMBL/GenBank/DDBJ databases">
        <title>Genomes assembled from Gulf of Kutch pelagic sediment metagenomes.</title>
        <authorList>
            <person name="Chandrashekar M."/>
            <person name="Mahajan M.S."/>
            <person name="Dave K.J."/>
            <person name="Vatsa P."/>
            <person name="Nathani N.M."/>
        </authorList>
    </citation>
    <scope>NUCLEOTIDE SEQUENCE [LARGE SCALE GENOMIC DNA]</scope>
    <source>
        <strain evidence="3">KS3-K002</strain>
    </source>
</reference>
<organism evidence="3 4">
    <name type="scientific">Candidatus Kutchimonas denitrificans</name>
    <dbReference type="NCBI Taxonomy" id="3056748"/>
    <lineage>
        <taxon>Bacteria</taxon>
        <taxon>Pseudomonadati</taxon>
        <taxon>Gemmatimonadota</taxon>
        <taxon>Gemmatimonadia</taxon>
        <taxon>Candidatus Palauibacterales</taxon>
        <taxon>Candidatus Palauibacteraceae</taxon>
        <taxon>Candidatus Kutchimonas</taxon>
    </lineage>
</organism>
<protein>
    <submittedName>
        <fullName evidence="3">MCE family protein</fullName>
    </submittedName>
</protein>
<gene>
    <name evidence="3" type="ORF">GWO12_07385</name>
</gene>
<evidence type="ECO:0000256" key="1">
    <source>
        <dbReference type="SAM" id="Phobius"/>
    </source>
</evidence>
<evidence type="ECO:0000313" key="4">
    <source>
        <dbReference type="Proteomes" id="UP000702544"/>
    </source>
</evidence>